<keyword evidence="1" id="KW-0808">Transferase</keyword>
<accession>A0A9X1AAN5</accession>
<dbReference type="Pfam" id="PF00583">
    <property type="entry name" value="Acetyltransf_1"/>
    <property type="match status" value="1"/>
</dbReference>
<evidence type="ECO:0000313" key="5">
    <source>
        <dbReference type="Proteomes" id="UP001138921"/>
    </source>
</evidence>
<evidence type="ECO:0000256" key="2">
    <source>
        <dbReference type="ARBA" id="ARBA00023315"/>
    </source>
</evidence>
<dbReference type="GO" id="GO:0016747">
    <property type="term" value="F:acyltransferase activity, transferring groups other than amino-acyl groups"/>
    <property type="evidence" value="ECO:0007669"/>
    <property type="project" value="InterPro"/>
</dbReference>
<dbReference type="RefSeq" id="WP_214389474.1">
    <property type="nucleotide sequence ID" value="NZ_JAFLWW010000003.1"/>
</dbReference>
<keyword evidence="5" id="KW-1185">Reference proteome</keyword>
<protein>
    <submittedName>
        <fullName evidence="4">GNAT family N-acetyltransferase</fullName>
    </submittedName>
</protein>
<reference evidence="4" key="1">
    <citation type="journal article" date="2021" name="Microorganisms">
        <title>Phylogenomic Reconstruction and Metabolic Potential of the Genus Aminobacter.</title>
        <authorList>
            <person name="Artuso I."/>
            <person name="Turrini P."/>
            <person name="Pirolo M."/>
            <person name="Lugli G.A."/>
            <person name="Ventura M."/>
            <person name="Visca P."/>
        </authorList>
    </citation>
    <scope>NUCLEOTIDE SEQUENCE</scope>
    <source>
        <strain evidence="4">LMG 26462</strain>
    </source>
</reference>
<dbReference type="InterPro" id="IPR000182">
    <property type="entry name" value="GNAT_dom"/>
</dbReference>
<organism evidence="4 5">
    <name type="scientific">Aminobacter anthyllidis</name>
    <dbReference type="NCBI Taxonomy" id="1035067"/>
    <lineage>
        <taxon>Bacteria</taxon>
        <taxon>Pseudomonadati</taxon>
        <taxon>Pseudomonadota</taxon>
        <taxon>Alphaproteobacteria</taxon>
        <taxon>Hyphomicrobiales</taxon>
        <taxon>Phyllobacteriaceae</taxon>
        <taxon>Aminobacter</taxon>
    </lineage>
</organism>
<dbReference type="EMBL" id="JAFLWW010000003">
    <property type="protein sequence ID" value="MBT1156385.1"/>
    <property type="molecule type" value="Genomic_DNA"/>
</dbReference>
<evidence type="ECO:0000256" key="1">
    <source>
        <dbReference type="ARBA" id="ARBA00022679"/>
    </source>
</evidence>
<dbReference type="InterPro" id="IPR016181">
    <property type="entry name" value="Acyl_CoA_acyltransferase"/>
</dbReference>
<sequence length="159" mass="17006">MQFSIALEDPATPEVIALLEAGDAYGASLYPAESNHFLPLEALRAPNVRFVVARDGQGTAVGTGAVAMSADFAELKRMWVVPGARGKGLSKSILADLEARTVEAGHTLLRLETGIDNREALALYERKGFVRRGPFGDYREDPLSVFMEKQLGAATAATA</sequence>
<feature type="domain" description="N-acetyltransferase" evidence="3">
    <location>
        <begin position="5"/>
        <end position="152"/>
    </location>
</feature>
<dbReference type="AlphaFoldDB" id="A0A9X1AAN5"/>
<keyword evidence="2" id="KW-0012">Acyltransferase</keyword>
<dbReference type="CDD" id="cd04301">
    <property type="entry name" value="NAT_SF"/>
    <property type="match status" value="1"/>
</dbReference>
<dbReference type="PROSITE" id="PS51186">
    <property type="entry name" value="GNAT"/>
    <property type="match status" value="1"/>
</dbReference>
<name>A0A9X1AAN5_9HYPH</name>
<proteinExistence type="predicted"/>
<reference evidence="4" key="2">
    <citation type="submission" date="2021-03" db="EMBL/GenBank/DDBJ databases">
        <authorList>
            <person name="Artuso I."/>
            <person name="Turrini P."/>
            <person name="Pirolo M."/>
            <person name="Lugli G.A."/>
            <person name="Ventura M."/>
            <person name="Visca P."/>
        </authorList>
    </citation>
    <scope>NUCLEOTIDE SEQUENCE</scope>
    <source>
        <strain evidence="4">LMG 26462</strain>
    </source>
</reference>
<evidence type="ECO:0000313" key="4">
    <source>
        <dbReference type="EMBL" id="MBT1156385.1"/>
    </source>
</evidence>
<dbReference type="Gene3D" id="3.40.630.30">
    <property type="match status" value="1"/>
</dbReference>
<dbReference type="SUPFAM" id="SSF55729">
    <property type="entry name" value="Acyl-CoA N-acyltransferases (Nat)"/>
    <property type="match status" value="1"/>
</dbReference>
<gene>
    <name evidence="4" type="ORF">J1C56_12365</name>
</gene>
<dbReference type="Proteomes" id="UP001138921">
    <property type="component" value="Unassembled WGS sequence"/>
</dbReference>
<dbReference type="PANTHER" id="PTHR43877:SF2">
    <property type="entry name" value="AMINOALKYLPHOSPHONATE N-ACETYLTRANSFERASE-RELATED"/>
    <property type="match status" value="1"/>
</dbReference>
<comment type="caution">
    <text evidence="4">The sequence shown here is derived from an EMBL/GenBank/DDBJ whole genome shotgun (WGS) entry which is preliminary data.</text>
</comment>
<dbReference type="PANTHER" id="PTHR43877">
    <property type="entry name" value="AMINOALKYLPHOSPHONATE N-ACETYLTRANSFERASE-RELATED-RELATED"/>
    <property type="match status" value="1"/>
</dbReference>
<dbReference type="InterPro" id="IPR050832">
    <property type="entry name" value="Bact_Acetyltransf"/>
</dbReference>
<evidence type="ECO:0000259" key="3">
    <source>
        <dbReference type="PROSITE" id="PS51186"/>
    </source>
</evidence>